<organism evidence="2 3">
    <name type="scientific">Acorus gramineus</name>
    <name type="common">Dwarf sweet flag</name>
    <dbReference type="NCBI Taxonomy" id="55184"/>
    <lineage>
        <taxon>Eukaryota</taxon>
        <taxon>Viridiplantae</taxon>
        <taxon>Streptophyta</taxon>
        <taxon>Embryophyta</taxon>
        <taxon>Tracheophyta</taxon>
        <taxon>Spermatophyta</taxon>
        <taxon>Magnoliopsida</taxon>
        <taxon>Liliopsida</taxon>
        <taxon>Acoraceae</taxon>
        <taxon>Acorus</taxon>
    </lineage>
</organism>
<reference evidence="2" key="1">
    <citation type="journal article" date="2023" name="Nat. Commun.">
        <title>Diploid and tetraploid genomes of Acorus and the evolution of monocots.</title>
        <authorList>
            <person name="Ma L."/>
            <person name="Liu K.W."/>
            <person name="Li Z."/>
            <person name="Hsiao Y.Y."/>
            <person name="Qi Y."/>
            <person name="Fu T."/>
            <person name="Tang G.D."/>
            <person name="Zhang D."/>
            <person name="Sun W.H."/>
            <person name="Liu D.K."/>
            <person name="Li Y."/>
            <person name="Chen G.Z."/>
            <person name="Liu X.D."/>
            <person name="Liao X.Y."/>
            <person name="Jiang Y.T."/>
            <person name="Yu X."/>
            <person name="Hao Y."/>
            <person name="Huang J."/>
            <person name="Zhao X.W."/>
            <person name="Ke S."/>
            <person name="Chen Y.Y."/>
            <person name="Wu W.L."/>
            <person name="Hsu J.L."/>
            <person name="Lin Y.F."/>
            <person name="Huang M.D."/>
            <person name="Li C.Y."/>
            <person name="Huang L."/>
            <person name="Wang Z.W."/>
            <person name="Zhao X."/>
            <person name="Zhong W.Y."/>
            <person name="Peng D.H."/>
            <person name="Ahmad S."/>
            <person name="Lan S."/>
            <person name="Zhang J.S."/>
            <person name="Tsai W.C."/>
            <person name="Van de Peer Y."/>
            <person name="Liu Z.J."/>
        </authorList>
    </citation>
    <scope>NUCLEOTIDE SEQUENCE</scope>
    <source>
        <strain evidence="2">SCP</strain>
    </source>
</reference>
<keyword evidence="3" id="KW-1185">Reference proteome</keyword>
<dbReference type="PANTHER" id="PTHR33271">
    <property type="entry name" value="OS04G0445200 PROTEIN"/>
    <property type="match status" value="1"/>
</dbReference>
<name>A0AAV9ACF0_ACOGR</name>
<accession>A0AAV9ACF0</accession>
<evidence type="ECO:0000259" key="1">
    <source>
        <dbReference type="Pfam" id="PF05899"/>
    </source>
</evidence>
<evidence type="ECO:0000313" key="3">
    <source>
        <dbReference type="Proteomes" id="UP001179952"/>
    </source>
</evidence>
<dbReference type="SUPFAM" id="SSF51182">
    <property type="entry name" value="RmlC-like cupins"/>
    <property type="match status" value="1"/>
</dbReference>
<feature type="domain" description="(S)-ureidoglycine aminohydrolase cupin" evidence="1">
    <location>
        <begin position="61"/>
        <end position="133"/>
    </location>
</feature>
<reference evidence="2" key="2">
    <citation type="submission" date="2023-06" db="EMBL/GenBank/DDBJ databases">
        <authorList>
            <person name="Ma L."/>
            <person name="Liu K.-W."/>
            <person name="Li Z."/>
            <person name="Hsiao Y.-Y."/>
            <person name="Qi Y."/>
            <person name="Fu T."/>
            <person name="Tang G."/>
            <person name="Zhang D."/>
            <person name="Sun W.-H."/>
            <person name="Liu D.-K."/>
            <person name="Li Y."/>
            <person name="Chen G.-Z."/>
            <person name="Liu X.-D."/>
            <person name="Liao X.-Y."/>
            <person name="Jiang Y.-T."/>
            <person name="Yu X."/>
            <person name="Hao Y."/>
            <person name="Huang J."/>
            <person name="Zhao X.-W."/>
            <person name="Ke S."/>
            <person name="Chen Y.-Y."/>
            <person name="Wu W.-L."/>
            <person name="Hsu J.-L."/>
            <person name="Lin Y.-F."/>
            <person name="Huang M.-D."/>
            <person name="Li C.-Y."/>
            <person name="Huang L."/>
            <person name="Wang Z.-W."/>
            <person name="Zhao X."/>
            <person name="Zhong W.-Y."/>
            <person name="Peng D.-H."/>
            <person name="Ahmad S."/>
            <person name="Lan S."/>
            <person name="Zhang J.-S."/>
            <person name="Tsai W.-C."/>
            <person name="Van De Peer Y."/>
            <person name="Liu Z.-J."/>
        </authorList>
    </citation>
    <scope>NUCLEOTIDE SEQUENCE</scope>
    <source>
        <strain evidence="2">SCP</strain>
        <tissue evidence="2">Leaves</tissue>
    </source>
</reference>
<gene>
    <name evidence="2" type="ORF">QJS04_geneDACA008902</name>
</gene>
<evidence type="ECO:0000313" key="2">
    <source>
        <dbReference type="EMBL" id="KAK1261899.1"/>
    </source>
</evidence>
<dbReference type="InterPro" id="IPR011051">
    <property type="entry name" value="RmlC_Cupin_sf"/>
</dbReference>
<comment type="caution">
    <text evidence="2">The sequence shown here is derived from an EMBL/GenBank/DDBJ whole genome shotgun (WGS) entry which is preliminary data.</text>
</comment>
<proteinExistence type="predicted"/>
<protein>
    <recommendedName>
        <fullName evidence="1">(S)-ureidoglycine aminohydrolase cupin domain-containing protein</fullName>
    </recommendedName>
</protein>
<sequence>MSAAGGGITAGLYGSAGIRTRRGRSTTGGAPIRAEGVRLGRPTEEVYGVRVERAATDDRLRELGVGRWSTWRTGRCRLPWDWHVDQEVYVVEGTVKVVPEGSSRSMTFSKGDLVRYPKWFEADLFFSGPYEERYRFIAYGDD</sequence>
<dbReference type="Pfam" id="PF05899">
    <property type="entry name" value="Cupin_3"/>
    <property type="match status" value="1"/>
</dbReference>
<dbReference type="AlphaFoldDB" id="A0AAV9ACF0"/>
<dbReference type="Gene3D" id="2.60.120.10">
    <property type="entry name" value="Jelly Rolls"/>
    <property type="match status" value="1"/>
</dbReference>
<dbReference type="InterPro" id="IPR014710">
    <property type="entry name" value="RmlC-like_jellyroll"/>
</dbReference>
<dbReference type="InterPro" id="IPR008579">
    <property type="entry name" value="UGlyAH_Cupin_dom"/>
</dbReference>
<dbReference type="EMBL" id="JAUJYN010000010">
    <property type="protein sequence ID" value="KAK1261899.1"/>
    <property type="molecule type" value="Genomic_DNA"/>
</dbReference>
<dbReference type="PANTHER" id="PTHR33271:SF7">
    <property type="entry name" value="PLASTID TRANSCRIPTIONALLY ACTIVE 18"/>
    <property type="match status" value="1"/>
</dbReference>
<dbReference type="Proteomes" id="UP001179952">
    <property type="component" value="Unassembled WGS sequence"/>
</dbReference>